<dbReference type="AlphaFoldDB" id="A0A7W8AJX4"/>
<accession>A0A7W8AJX4</accession>
<organism evidence="1 2">
    <name type="scientific">Pseudochrobactrum saccharolyticum</name>
    <dbReference type="NCBI Taxonomy" id="354352"/>
    <lineage>
        <taxon>Bacteria</taxon>
        <taxon>Pseudomonadati</taxon>
        <taxon>Pseudomonadota</taxon>
        <taxon>Alphaproteobacteria</taxon>
        <taxon>Hyphomicrobiales</taxon>
        <taxon>Brucellaceae</taxon>
        <taxon>Pseudochrobactrum</taxon>
    </lineage>
</organism>
<reference evidence="1 2" key="1">
    <citation type="submission" date="2020-08" db="EMBL/GenBank/DDBJ databases">
        <title>Genomic Encyclopedia of Type Strains, Phase IV (KMG-IV): sequencing the most valuable type-strain genomes for metagenomic binning, comparative biology and taxonomic classification.</title>
        <authorList>
            <person name="Goeker M."/>
        </authorList>
    </citation>
    <scope>NUCLEOTIDE SEQUENCE [LARGE SCALE GENOMIC DNA]</scope>
    <source>
        <strain evidence="1 2">DSM 25620</strain>
    </source>
</reference>
<dbReference type="RefSeq" id="WP_151159705.1">
    <property type="nucleotide sequence ID" value="NZ_JACHIL010000003.1"/>
</dbReference>
<proteinExistence type="predicted"/>
<evidence type="ECO:0000313" key="1">
    <source>
        <dbReference type="EMBL" id="MBB5091747.1"/>
    </source>
</evidence>
<sequence length="109" mass="11474">MIDNKALPNGNVEISIDGKTETLQSAIVSAFISQILAGMSQQAEMSGDITPEGGAILYPTGAGVVFHKESGEPRLQIMFGKAMFVIAMPAGEMKKVAATINQMVEGKFA</sequence>
<dbReference type="EMBL" id="JACHIL010000003">
    <property type="protein sequence ID" value="MBB5091747.1"/>
    <property type="molecule type" value="Genomic_DNA"/>
</dbReference>
<dbReference type="Proteomes" id="UP000531231">
    <property type="component" value="Unassembled WGS sequence"/>
</dbReference>
<gene>
    <name evidence="1" type="ORF">HNQ68_002288</name>
</gene>
<protein>
    <submittedName>
        <fullName evidence="1">Uncharacterized protein</fullName>
    </submittedName>
</protein>
<keyword evidence="2" id="KW-1185">Reference proteome</keyword>
<comment type="caution">
    <text evidence="1">The sequence shown here is derived from an EMBL/GenBank/DDBJ whole genome shotgun (WGS) entry which is preliminary data.</text>
</comment>
<evidence type="ECO:0000313" key="2">
    <source>
        <dbReference type="Proteomes" id="UP000531231"/>
    </source>
</evidence>
<name>A0A7W8AJX4_9HYPH</name>